<evidence type="ECO:0000259" key="14">
    <source>
        <dbReference type="PROSITE" id="PS51384"/>
    </source>
</evidence>
<dbReference type="Pfam" id="PF08022">
    <property type="entry name" value="FAD_binding_8"/>
    <property type="match status" value="1"/>
</dbReference>
<dbReference type="GO" id="GO:0016020">
    <property type="term" value="C:membrane"/>
    <property type="evidence" value="ECO:0007669"/>
    <property type="project" value="UniProtKB-SubCell"/>
</dbReference>
<dbReference type="PROSITE" id="PS51384">
    <property type="entry name" value="FAD_FR"/>
    <property type="match status" value="1"/>
</dbReference>
<evidence type="ECO:0000256" key="4">
    <source>
        <dbReference type="ARBA" id="ARBA00022692"/>
    </source>
</evidence>
<name>A0A1F5EKS7_9BACT</name>
<evidence type="ECO:0000256" key="5">
    <source>
        <dbReference type="ARBA" id="ARBA00022714"/>
    </source>
</evidence>
<sequence length="438" mass="49731">MFQKRYKSRIGLIILSFLLLIPIIIWVLMKPFDVRFANSFSIFTSIGQIAGLVGITLFAITLILSSRLKILENYFGGLDKIYNLHHKSGIIAFVLLLIHPLSLTFRLIPISVLESAKFLIPDGNWTKNFGIFSLLLMMLILLVTFFAKWRYQNLRFTHKILGTAFFFGALHTFLVPSDVSQDIALRIFILGFSGLAISTYLYRSIFGRLLVQKFTYVVSAVNMVGKDTTEIVMSPTEKTMPYLPGQFLFVEFKNGGVKKEVHPFSICSSPSDDVLRITVKALGDWTTELKNLKVGAIAKIEGPFGEFSYLNGDSQKQIWIAGGIGVTPFLGMVRYLRTNRHGDLKVDFYYAVKSVDEMVFQKEFEEISIENLDFRFIPFVSNEKGRLNLEIIESISGKVKGSEIFMCGPFLMISSLKEQFFKAGINKKMIHSEEFKLL</sequence>
<evidence type="ECO:0000256" key="1">
    <source>
        <dbReference type="ARBA" id="ARBA00001974"/>
    </source>
</evidence>
<dbReference type="InterPro" id="IPR017927">
    <property type="entry name" value="FAD-bd_FR_type"/>
</dbReference>
<evidence type="ECO:0000313" key="16">
    <source>
        <dbReference type="Proteomes" id="UP000185891"/>
    </source>
</evidence>
<feature type="transmembrane region" description="Helical" evidence="13">
    <location>
        <begin position="129"/>
        <end position="147"/>
    </location>
</feature>
<evidence type="ECO:0000256" key="10">
    <source>
        <dbReference type="ARBA" id="ARBA00023004"/>
    </source>
</evidence>
<proteinExistence type="predicted"/>
<comment type="caution">
    <text evidence="15">The sequence shown here is derived from an EMBL/GenBank/DDBJ whole genome shotgun (WGS) entry which is preliminary data.</text>
</comment>
<dbReference type="Proteomes" id="UP000185891">
    <property type="component" value="Unassembled WGS sequence"/>
</dbReference>
<feature type="transmembrane region" description="Helical" evidence="13">
    <location>
        <begin position="159"/>
        <end position="177"/>
    </location>
</feature>
<dbReference type="Gene3D" id="2.40.30.10">
    <property type="entry name" value="Translation factors"/>
    <property type="match status" value="1"/>
</dbReference>
<keyword evidence="11" id="KW-0411">Iron-sulfur</keyword>
<keyword evidence="7" id="KW-0274">FAD</keyword>
<reference evidence="15 16" key="1">
    <citation type="journal article" date="2016" name="Nat. Commun.">
        <title>Thousands of microbial genomes shed light on interconnected biogeochemical processes in an aquifer system.</title>
        <authorList>
            <person name="Anantharaman K."/>
            <person name="Brown C.T."/>
            <person name="Hug L.A."/>
            <person name="Sharon I."/>
            <person name="Castelle C.J."/>
            <person name="Probst A.J."/>
            <person name="Thomas B.C."/>
            <person name="Singh A."/>
            <person name="Wilkins M.J."/>
            <person name="Karaoz U."/>
            <person name="Brodie E.L."/>
            <person name="Williams K.H."/>
            <person name="Hubbard S.S."/>
            <person name="Banfield J.F."/>
        </authorList>
    </citation>
    <scope>NUCLEOTIDE SEQUENCE [LARGE SCALE GENOMIC DNA]</scope>
</reference>
<evidence type="ECO:0000256" key="8">
    <source>
        <dbReference type="ARBA" id="ARBA00022989"/>
    </source>
</evidence>
<dbReference type="InterPro" id="IPR017938">
    <property type="entry name" value="Riboflavin_synthase-like_b-brl"/>
</dbReference>
<dbReference type="GO" id="GO:0046872">
    <property type="term" value="F:metal ion binding"/>
    <property type="evidence" value="ECO:0007669"/>
    <property type="project" value="UniProtKB-KW"/>
</dbReference>
<evidence type="ECO:0000256" key="3">
    <source>
        <dbReference type="ARBA" id="ARBA00022630"/>
    </source>
</evidence>
<dbReference type="InterPro" id="IPR001433">
    <property type="entry name" value="OxRdtase_FAD/NAD-bd"/>
</dbReference>
<keyword evidence="12 13" id="KW-0472">Membrane</keyword>
<evidence type="ECO:0000256" key="13">
    <source>
        <dbReference type="SAM" id="Phobius"/>
    </source>
</evidence>
<keyword evidence="10" id="KW-0408">Iron</keyword>
<accession>A0A1F5EKS7</accession>
<feature type="transmembrane region" description="Helical" evidence="13">
    <location>
        <begin position="12"/>
        <end position="29"/>
    </location>
</feature>
<dbReference type="EMBL" id="MFAA01000046">
    <property type="protein sequence ID" value="OGD67981.1"/>
    <property type="molecule type" value="Genomic_DNA"/>
</dbReference>
<dbReference type="PANTHER" id="PTHR47354:SF8">
    <property type="entry name" value="1,2-PHENYLACETYL-COA EPOXIDASE, SUBUNIT E"/>
    <property type="match status" value="1"/>
</dbReference>
<evidence type="ECO:0000313" key="15">
    <source>
        <dbReference type="EMBL" id="OGD67981.1"/>
    </source>
</evidence>
<keyword evidence="8 13" id="KW-1133">Transmembrane helix</keyword>
<feature type="transmembrane region" description="Helical" evidence="13">
    <location>
        <begin position="49"/>
        <end position="68"/>
    </location>
</feature>
<organism evidence="15 16">
    <name type="scientific">Candidatus Campbellbacteria bacterium RIFCSPHIGHO2_12_FULL_35_10</name>
    <dbReference type="NCBI Taxonomy" id="1797578"/>
    <lineage>
        <taxon>Bacteria</taxon>
        <taxon>Candidatus Campbelliibacteriota</taxon>
    </lineage>
</organism>
<dbReference type="AlphaFoldDB" id="A0A1F5EKS7"/>
<dbReference type="Pfam" id="PF00175">
    <property type="entry name" value="NAD_binding_1"/>
    <property type="match status" value="1"/>
</dbReference>
<dbReference type="CDD" id="cd06198">
    <property type="entry name" value="FNR_like_3"/>
    <property type="match status" value="1"/>
</dbReference>
<evidence type="ECO:0000256" key="7">
    <source>
        <dbReference type="ARBA" id="ARBA00022827"/>
    </source>
</evidence>
<comment type="cofactor">
    <cofactor evidence="1">
        <name>FAD</name>
        <dbReference type="ChEBI" id="CHEBI:57692"/>
    </cofactor>
</comment>
<dbReference type="InterPro" id="IPR013112">
    <property type="entry name" value="FAD-bd_8"/>
</dbReference>
<evidence type="ECO:0000256" key="12">
    <source>
        <dbReference type="ARBA" id="ARBA00023136"/>
    </source>
</evidence>
<gene>
    <name evidence="15" type="ORF">A3E89_01045</name>
</gene>
<dbReference type="PANTHER" id="PTHR47354">
    <property type="entry name" value="NADH OXIDOREDUCTASE HCR"/>
    <property type="match status" value="1"/>
</dbReference>
<evidence type="ECO:0000256" key="11">
    <source>
        <dbReference type="ARBA" id="ARBA00023014"/>
    </source>
</evidence>
<dbReference type="GO" id="GO:0051537">
    <property type="term" value="F:2 iron, 2 sulfur cluster binding"/>
    <property type="evidence" value="ECO:0007669"/>
    <property type="project" value="UniProtKB-KW"/>
</dbReference>
<dbReference type="SUPFAM" id="SSF52343">
    <property type="entry name" value="Ferredoxin reductase-like, C-terminal NADP-linked domain"/>
    <property type="match status" value="1"/>
</dbReference>
<dbReference type="SUPFAM" id="SSF63380">
    <property type="entry name" value="Riboflavin synthase domain-like"/>
    <property type="match status" value="1"/>
</dbReference>
<evidence type="ECO:0000256" key="6">
    <source>
        <dbReference type="ARBA" id="ARBA00022723"/>
    </source>
</evidence>
<dbReference type="InterPro" id="IPR039261">
    <property type="entry name" value="FNR_nucleotide-bd"/>
</dbReference>
<dbReference type="PRINTS" id="PR00410">
    <property type="entry name" value="PHEHYDRXLASE"/>
</dbReference>
<dbReference type="InterPro" id="IPR050415">
    <property type="entry name" value="MRET"/>
</dbReference>
<evidence type="ECO:0000256" key="9">
    <source>
        <dbReference type="ARBA" id="ARBA00023002"/>
    </source>
</evidence>
<keyword evidence="4 13" id="KW-0812">Transmembrane</keyword>
<keyword evidence="9" id="KW-0560">Oxidoreductase</keyword>
<feature type="transmembrane region" description="Helical" evidence="13">
    <location>
        <begin position="183"/>
        <end position="202"/>
    </location>
</feature>
<dbReference type="Pfam" id="PF01794">
    <property type="entry name" value="Ferric_reduct"/>
    <property type="match status" value="1"/>
</dbReference>
<keyword evidence="3" id="KW-0285">Flavoprotein</keyword>
<feature type="domain" description="FAD-binding FR-type" evidence="14">
    <location>
        <begin position="211"/>
        <end position="310"/>
    </location>
</feature>
<feature type="transmembrane region" description="Helical" evidence="13">
    <location>
        <begin position="89"/>
        <end position="109"/>
    </location>
</feature>
<dbReference type="InterPro" id="IPR013130">
    <property type="entry name" value="Fe3_Rdtase_TM_dom"/>
</dbReference>
<comment type="subcellular location">
    <subcellularLocation>
        <location evidence="2">Membrane</location>
        <topology evidence="2">Multi-pass membrane protein</topology>
    </subcellularLocation>
</comment>
<protein>
    <recommendedName>
        <fullName evidence="14">FAD-binding FR-type domain-containing protein</fullName>
    </recommendedName>
</protein>
<keyword evidence="5" id="KW-0001">2Fe-2S</keyword>
<dbReference type="Gene3D" id="3.40.50.80">
    <property type="entry name" value="Nucleotide-binding domain of ferredoxin-NADP reductase (FNR) module"/>
    <property type="match status" value="1"/>
</dbReference>
<dbReference type="GO" id="GO:0016491">
    <property type="term" value="F:oxidoreductase activity"/>
    <property type="evidence" value="ECO:0007669"/>
    <property type="project" value="UniProtKB-KW"/>
</dbReference>
<keyword evidence="6" id="KW-0479">Metal-binding</keyword>
<evidence type="ECO:0000256" key="2">
    <source>
        <dbReference type="ARBA" id="ARBA00004141"/>
    </source>
</evidence>
<dbReference type="GO" id="GO:0050660">
    <property type="term" value="F:flavin adenine dinucleotide binding"/>
    <property type="evidence" value="ECO:0007669"/>
    <property type="project" value="TreeGrafter"/>
</dbReference>